<sequence>MKYVFTLLIFLAAATSGRLHAQIKKKTPNGYPTLYDYRTNNPDGSRIYYADKRSAALMKVSPGNDYKIECNEAMDKDYLTDSLWGIVYKDTVYLNCKPFSGLDWYAKAEYGTGKRYLYLNIAIPLNPKYKSILGDYSQAPAVKTGGSIPKIGGLIGGAVKGAVDRLSTRIPVIYDTETGQCRCLTTELLYSFSQKYPELKSQFGLVKIEMLSVYAFRDFAEALNTADEQEKLKAKQAEQQAAEAEAKARAEAERAAADSVAQAAAAPAVDSTNRSDKGETVSPTETTDSGEASQPAPAQVPATMDDPNKVQVKIPVQVPVQ</sequence>
<proteinExistence type="predicted"/>
<feature type="compositionally biased region" description="Low complexity" evidence="1">
    <location>
        <begin position="309"/>
        <end position="321"/>
    </location>
</feature>
<feature type="region of interest" description="Disordered" evidence="1">
    <location>
        <begin position="243"/>
        <end position="321"/>
    </location>
</feature>
<dbReference type="EMBL" id="CP102294">
    <property type="protein sequence ID" value="UWN56898.1"/>
    <property type="molecule type" value="Genomic_DNA"/>
</dbReference>
<dbReference type="GeneID" id="82891990"/>
<keyword evidence="2" id="KW-0732">Signal</keyword>
<keyword evidence="4" id="KW-1185">Reference proteome</keyword>
<name>A0ABY5UZ40_9BACT</name>
<reference evidence="3" key="1">
    <citation type="journal article" date="2022" name="Cell">
        <title>Design, construction, and in vivo augmentation of a complex gut microbiome.</title>
        <authorList>
            <person name="Cheng A.G."/>
            <person name="Ho P.Y."/>
            <person name="Aranda-Diaz A."/>
            <person name="Jain S."/>
            <person name="Yu F.B."/>
            <person name="Meng X."/>
            <person name="Wang M."/>
            <person name="Iakiviak M."/>
            <person name="Nagashima K."/>
            <person name="Zhao A."/>
            <person name="Murugkar P."/>
            <person name="Patil A."/>
            <person name="Atabakhsh K."/>
            <person name="Weakley A."/>
            <person name="Yan J."/>
            <person name="Brumbaugh A.R."/>
            <person name="Higginbottom S."/>
            <person name="Dimas A."/>
            <person name="Shiver A.L."/>
            <person name="Deutschbauer A."/>
            <person name="Neff N."/>
            <person name="Sonnenburg J.L."/>
            <person name="Huang K.C."/>
            <person name="Fischbach M.A."/>
        </authorList>
    </citation>
    <scope>NUCLEOTIDE SEQUENCE</scope>
    <source>
        <strain evidence="3">AP11</strain>
    </source>
</reference>
<feature type="chain" id="PRO_5047154835" description="GLPGLI family protein" evidence="2">
    <location>
        <begin position="22"/>
        <end position="321"/>
    </location>
</feature>
<feature type="compositionally biased region" description="Polar residues" evidence="1">
    <location>
        <begin position="281"/>
        <end position="292"/>
    </location>
</feature>
<feature type="compositionally biased region" description="Low complexity" evidence="1">
    <location>
        <begin position="257"/>
        <end position="268"/>
    </location>
</feature>
<evidence type="ECO:0000256" key="2">
    <source>
        <dbReference type="SAM" id="SignalP"/>
    </source>
</evidence>
<evidence type="ECO:0008006" key="5">
    <source>
        <dbReference type="Google" id="ProtNLM"/>
    </source>
</evidence>
<dbReference type="InterPro" id="IPR046693">
    <property type="entry name" value="DUF6563"/>
</dbReference>
<gene>
    <name evidence="3" type="ORF">NQ491_09610</name>
</gene>
<evidence type="ECO:0000313" key="4">
    <source>
        <dbReference type="Proteomes" id="UP001059295"/>
    </source>
</evidence>
<dbReference type="RefSeq" id="WP_026089627.1">
    <property type="nucleotide sequence ID" value="NZ_CAPH01000009.1"/>
</dbReference>
<dbReference type="Pfam" id="PF20201">
    <property type="entry name" value="DUF6563"/>
    <property type="match status" value="1"/>
</dbReference>
<evidence type="ECO:0000256" key="1">
    <source>
        <dbReference type="SAM" id="MobiDB-lite"/>
    </source>
</evidence>
<accession>A0ABY5UZ40</accession>
<evidence type="ECO:0000313" key="3">
    <source>
        <dbReference type="EMBL" id="UWN56898.1"/>
    </source>
</evidence>
<protein>
    <recommendedName>
        <fullName evidence="5">GLPGLI family protein</fullName>
    </recommendedName>
</protein>
<organism evidence="3 4">
    <name type="scientific">Alistipes ihumii AP11</name>
    <dbReference type="NCBI Taxonomy" id="1211813"/>
    <lineage>
        <taxon>Bacteria</taxon>
        <taxon>Pseudomonadati</taxon>
        <taxon>Bacteroidota</taxon>
        <taxon>Bacteroidia</taxon>
        <taxon>Bacteroidales</taxon>
        <taxon>Rikenellaceae</taxon>
        <taxon>Alistipes</taxon>
    </lineage>
</organism>
<dbReference type="Proteomes" id="UP001059295">
    <property type="component" value="Chromosome"/>
</dbReference>
<feature type="compositionally biased region" description="Basic and acidic residues" evidence="1">
    <location>
        <begin position="244"/>
        <end position="256"/>
    </location>
</feature>
<feature type="signal peptide" evidence="2">
    <location>
        <begin position="1"/>
        <end position="21"/>
    </location>
</feature>